<dbReference type="EMBL" id="QWEI01000001">
    <property type="protein sequence ID" value="RHW39563.1"/>
    <property type="molecule type" value="Genomic_DNA"/>
</dbReference>
<name>A0A396SD16_9BACL</name>
<dbReference type="OrthoDB" id="9808602at2"/>
<proteinExistence type="inferred from homology"/>
<comment type="similarity">
    <text evidence="1">Belongs to the bacterial sugar transferase family.</text>
</comment>
<keyword evidence="4" id="KW-0808">Transferase</keyword>
<evidence type="ECO:0000259" key="3">
    <source>
        <dbReference type="Pfam" id="PF02397"/>
    </source>
</evidence>
<evidence type="ECO:0000313" key="4">
    <source>
        <dbReference type="EMBL" id="RHW39563.1"/>
    </source>
</evidence>
<dbReference type="PANTHER" id="PTHR30576">
    <property type="entry name" value="COLANIC BIOSYNTHESIS UDP-GLUCOSE LIPID CARRIER TRANSFERASE"/>
    <property type="match status" value="1"/>
</dbReference>
<keyword evidence="2" id="KW-1133">Transmembrane helix</keyword>
<comment type="caution">
    <text evidence="4">The sequence shown here is derived from an EMBL/GenBank/DDBJ whole genome shotgun (WGS) entry which is preliminary data.</text>
</comment>
<keyword evidence="2" id="KW-0472">Membrane</keyword>
<accession>A0A396SD16</accession>
<evidence type="ECO:0000256" key="2">
    <source>
        <dbReference type="SAM" id="Phobius"/>
    </source>
</evidence>
<protein>
    <submittedName>
        <fullName evidence="4">Sugar transferase</fullName>
    </submittedName>
</protein>
<keyword evidence="5" id="KW-1185">Reference proteome</keyword>
<dbReference type="Pfam" id="PF02397">
    <property type="entry name" value="Bac_transf"/>
    <property type="match status" value="1"/>
</dbReference>
<evidence type="ECO:0000256" key="1">
    <source>
        <dbReference type="ARBA" id="ARBA00006464"/>
    </source>
</evidence>
<dbReference type="AlphaFoldDB" id="A0A396SD16"/>
<gene>
    <name evidence="4" type="ORF">D1B33_01575</name>
</gene>
<keyword evidence="2" id="KW-0812">Transmembrane</keyword>
<sequence length="219" mass="25386">MGDKKIQKLIKRLFDIVVSLLLLTLFFPVWFIIAILIKTSSDGPIFFLQERPGFHKKIFKVYKFRTMRPGSEKMVKGKEVMKNDDRITFIGKFLRRSKIDEIPQLLNVLRGEMSLVGPRPERVASLEDYTDDIAKRLNMKPGMTGLAQVSGNIYLTLQDRYNFDVYYVENYSLWLDLRIMIRTVGVLLFGEDRYVNKCFIDVNKGVAEVAATKEETVSK</sequence>
<dbReference type="RefSeq" id="WP_118874575.1">
    <property type="nucleotide sequence ID" value="NZ_QWEI01000001.1"/>
</dbReference>
<feature type="transmembrane region" description="Helical" evidence="2">
    <location>
        <begin position="12"/>
        <end position="37"/>
    </location>
</feature>
<dbReference type="Proteomes" id="UP000265692">
    <property type="component" value="Unassembled WGS sequence"/>
</dbReference>
<dbReference type="GO" id="GO:0016780">
    <property type="term" value="F:phosphotransferase activity, for other substituted phosphate groups"/>
    <property type="evidence" value="ECO:0007669"/>
    <property type="project" value="TreeGrafter"/>
</dbReference>
<reference evidence="4 5" key="1">
    <citation type="submission" date="2018-08" db="EMBL/GenBank/DDBJ databases">
        <title>Lysinibacillus sp. YLB-03 draft genome sequence.</title>
        <authorList>
            <person name="Yu L."/>
        </authorList>
    </citation>
    <scope>NUCLEOTIDE SEQUENCE [LARGE SCALE GENOMIC DNA]</scope>
    <source>
        <strain evidence="4 5">YLB-03</strain>
    </source>
</reference>
<dbReference type="InterPro" id="IPR003362">
    <property type="entry name" value="Bact_transf"/>
</dbReference>
<evidence type="ECO:0000313" key="5">
    <source>
        <dbReference type="Proteomes" id="UP000265692"/>
    </source>
</evidence>
<dbReference type="PANTHER" id="PTHR30576:SF0">
    <property type="entry name" value="UNDECAPRENYL-PHOSPHATE N-ACETYLGALACTOSAMINYL 1-PHOSPHATE TRANSFERASE-RELATED"/>
    <property type="match status" value="1"/>
</dbReference>
<organism evidence="4 5">
    <name type="scientific">Ureibacillus yapensis</name>
    <dbReference type="NCBI Taxonomy" id="2304605"/>
    <lineage>
        <taxon>Bacteria</taxon>
        <taxon>Bacillati</taxon>
        <taxon>Bacillota</taxon>
        <taxon>Bacilli</taxon>
        <taxon>Bacillales</taxon>
        <taxon>Caryophanaceae</taxon>
        <taxon>Ureibacillus</taxon>
    </lineage>
</organism>
<feature type="domain" description="Bacterial sugar transferase" evidence="3">
    <location>
        <begin position="11"/>
        <end position="188"/>
    </location>
</feature>